<dbReference type="GO" id="GO:0003924">
    <property type="term" value="F:GTPase activity"/>
    <property type="evidence" value="ECO:0007669"/>
    <property type="project" value="TreeGrafter"/>
</dbReference>
<dbReference type="InterPro" id="IPR027417">
    <property type="entry name" value="P-loop_NTPase"/>
</dbReference>
<dbReference type="AlphaFoldDB" id="A0A914ZSA7"/>
<dbReference type="GO" id="GO:0005525">
    <property type="term" value="F:GTP binding"/>
    <property type="evidence" value="ECO:0007669"/>
    <property type="project" value="UniProtKB-KW"/>
</dbReference>
<evidence type="ECO:0000256" key="3">
    <source>
        <dbReference type="ARBA" id="ARBA00020256"/>
    </source>
</evidence>
<evidence type="ECO:0000313" key="13">
    <source>
        <dbReference type="WBParaSite" id="PgB17_g054_t01"/>
    </source>
</evidence>
<dbReference type="CDD" id="cd04105">
    <property type="entry name" value="SR_beta"/>
    <property type="match status" value="1"/>
</dbReference>
<keyword evidence="6" id="KW-0256">Endoplasmic reticulum</keyword>
<dbReference type="InterPro" id="IPR024156">
    <property type="entry name" value="Small_GTPase_ARF"/>
</dbReference>
<dbReference type="GO" id="GO:0005789">
    <property type="term" value="C:endoplasmic reticulum membrane"/>
    <property type="evidence" value="ECO:0007669"/>
    <property type="project" value="UniProtKB-SubCell"/>
</dbReference>
<sequence>MSQVEVQKIEDHTTSLAITAAVICVLLTIFMVWLKRRFIRRASTVLIVGLNDAGKTILFSKLINQTYTPHTYSSLKENVYDGFMDAVGNELTLVDFPGAERLRKQLFANYFHQRRSSLRGILFMVDSATFSKKARDVAEFLYDVLYESAKKVSVLVACNKQDISLAKSSQAIRSALEREFGLINGTREAALESTAGDSKKRILTDTGRNFQWEDLHSPQIEFLECCVAPQQESGELVDLEGIQKWVNSL</sequence>
<dbReference type="WBParaSite" id="PgB17_g054_t01">
    <property type="protein sequence ID" value="PgB17_g054_t01"/>
    <property type="gene ID" value="PgB17_g054"/>
</dbReference>
<comment type="similarity">
    <text evidence="2">Belongs to the SRP receptor beta subunit family.</text>
</comment>
<evidence type="ECO:0000313" key="12">
    <source>
        <dbReference type="Proteomes" id="UP000887569"/>
    </source>
</evidence>
<dbReference type="GO" id="GO:0006886">
    <property type="term" value="P:intracellular protein transport"/>
    <property type="evidence" value="ECO:0007669"/>
    <property type="project" value="TreeGrafter"/>
</dbReference>
<dbReference type="PANTHER" id="PTHR45909">
    <property type="entry name" value="ADP-RIBOSYLATION FACTOR-RELATED PROTEIN 1"/>
    <property type="match status" value="1"/>
</dbReference>
<dbReference type="Proteomes" id="UP000887569">
    <property type="component" value="Unplaced"/>
</dbReference>
<evidence type="ECO:0000256" key="6">
    <source>
        <dbReference type="ARBA" id="ARBA00022824"/>
    </source>
</evidence>
<accession>A0A914ZSA7</accession>
<protein>
    <recommendedName>
        <fullName evidence="3">Signal recognition particle receptor subunit beta</fullName>
    </recommendedName>
</protein>
<feature type="transmembrane region" description="Helical" evidence="11">
    <location>
        <begin position="15"/>
        <end position="34"/>
    </location>
</feature>
<evidence type="ECO:0000256" key="7">
    <source>
        <dbReference type="ARBA" id="ARBA00022989"/>
    </source>
</evidence>
<evidence type="ECO:0000256" key="2">
    <source>
        <dbReference type="ARBA" id="ARBA00005619"/>
    </source>
</evidence>
<dbReference type="SUPFAM" id="SSF52540">
    <property type="entry name" value="P-loop containing nucleoside triphosphate hydrolases"/>
    <property type="match status" value="1"/>
</dbReference>
<keyword evidence="12" id="KW-1185">Reference proteome</keyword>
<evidence type="ECO:0000256" key="4">
    <source>
        <dbReference type="ARBA" id="ARBA00022692"/>
    </source>
</evidence>
<keyword evidence="8" id="KW-0342">GTP-binding</keyword>
<dbReference type="GO" id="GO:0005794">
    <property type="term" value="C:Golgi apparatus"/>
    <property type="evidence" value="ECO:0007669"/>
    <property type="project" value="TreeGrafter"/>
</dbReference>
<evidence type="ECO:0000256" key="8">
    <source>
        <dbReference type="ARBA" id="ARBA00023134"/>
    </source>
</evidence>
<evidence type="ECO:0000256" key="10">
    <source>
        <dbReference type="ARBA" id="ARBA00023170"/>
    </source>
</evidence>
<comment type="subcellular location">
    <subcellularLocation>
        <location evidence="1">Endoplasmic reticulum membrane</location>
        <topology evidence="1">Single-pass membrane protein</topology>
    </subcellularLocation>
</comment>
<evidence type="ECO:0000256" key="11">
    <source>
        <dbReference type="SAM" id="Phobius"/>
    </source>
</evidence>
<evidence type="ECO:0000256" key="5">
    <source>
        <dbReference type="ARBA" id="ARBA00022741"/>
    </source>
</evidence>
<organism evidence="12 13">
    <name type="scientific">Parascaris univalens</name>
    <name type="common">Nematode worm</name>
    <dbReference type="NCBI Taxonomy" id="6257"/>
    <lineage>
        <taxon>Eukaryota</taxon>
        <taxon>Metazoa</taxon>
        <taxon>Ecdysozoa</taxon>
        <taxon>Nematoda</taxon>
        <taxon>Chromadorea</taxon>
        <taxon>Rhabditida</taxon>
        <taxon>Spirurina</taxon>
        <taxon>Ascaridomorpha</taxon>
        <taxon>Ascaridoidea</taxon>
        <taxon>Ascarididae</taxon>
        <taxon>Parascaris</taxon>
    </lineage>
</organism>
<proteinExistence type="inferred from homology"/>
<dbReference type="GO" id="GO:0043001">
    <property type="term" value="P:Golgi to plasma membrane protein transport"/>
    <property type="evidence" value="ECO:0007669"/>
    <property type="project" value="TreeGrafter"/>
</dbReference>
<keyword evidence="4 11" id="KW-0812">Transmembrane</keyword>
<keyword evidence="5" id="KW-0547">Nucleotide-binding</keyword>
<dbReference type="Gene3D" id="3.40.50.300">
    <property type="entry name" value="P-loop containing nucleotide triphosphate hydrolases"/>
    <property type="match status" value="1"/>
</dbReference>
<dbReference type="InterPro" id="IPR019009">
    <property type="entry name" value="SRP_receptor_beta_su"/>
</dbReference>
<dbReference type="Pfam" id="PF09439">
    <property type="entry name" value="SRPRB"/>
    <property type="match status" value="1"/>
</dbReference>
<reference evidence="13" key="1">
    <citation type="submission" date="2022-11" db="UniProtKB">
        <authorList>
            <consortium name="WormBaseParasite"/>
        </authorList>
    </citation>
    <scope>IDENTIFICATION</scope>
</reference>
<name>A0A914ZSA7_PARUN</name>
<dbReference type="GO" id="GO:0034067">
    <property type="term" value="P:protein localization to Golgi apparatus"/>
    <property type="evidence" value="ECO:0007669"/>
    <property type="project" value="TreeGrafter"/>
</dbReference>
<keyword evidence="7 11" id="KW-1133">Transmembrane helix</keyword>
<evidence type="ECO:0000256" key="9">
    <source>
        <dbReference type="ARBA" id="ARBA00023136"/>
    </source>
</evidence>
<keyword evidence="9 11" id="KW-0472">Membrane</keyword>
<keyword evidence="10" id="KW-0675">Receptor</keyword>
<evidence type="ECO:0000256" key="1">
    <source>
        <dbReference type="ARBA" id="ARBA00004389"/>
    </source>
</evidence>
<dbReference type="PANTHER" id="PTHR45909:SF1">
    <property type="entry name" value="ADP-RIBOSYLATION FACTOR-RELATED PROTEIN 1"/>
    <property type="match status" value="1"/>
</dbReference>